<dbReference type="KEGG" id="ngk:NGK_1756"/>
<feature type="region of interest" description="Disordered" evidence="1">
    <location>
        <begin position="20"/>
        <end position="42"/>
    </location>
</feature>
<reference evidence="2 3" key="1">
    <citation type="journal article" date="2008" name="J. Bacteriol.">
        <title>Complete genome sequence of Neisseria gonorrhoeae NCCP11945.</title>
        <authorList>
            <person name="Chung G.T."/>
            <person name="Yoo J.S."/>
            <person name="Oh H.B."/>
            <person name="Lee Y.S."/>
            <person name="Cha S.H."/>
            <person name="Kim S.J."/>
            <person name="Yoo C.K."/>
        </authorList>
    </citation>
    <scope>NUCLEOTIDE SEQUENCE [LARGE SCALE GENOMIC DNA]</scope>
    <source>
        <strain evidence="2 3">NCCP11945</strain>
    </source>
</reference>
<dbReference type="EMBL" id="CP001050">
    <property type="protein sequence ID" value="ACF30401.1"/>
    <property type="molecule type" value="Genomic_DNA"/>
</dbReference>
<organism evidence="2 3">
    <name type="scientific">Neisseria gonorrhoeae (strain NCCP11945)</name>
    <dbReference type="NCBI Taxonomy" id="521006"/>
    <lineage>
        <taxon>Bacteria</taxon>
        <taxon>Pseudomonadati</taxon>
        <taxon>Pseudomonadota</taxon>
        <taxon>Betaproteobacteria</taxon>
        <taxon>Neisseriales</taxon>
        <taxon>Neisseriaceae</taxon>
        <taxon>Neisseria</taxon>
    </lineage>
</organism>
<dbReference type="HOGENOM" id="CLU_3254506_0_0_4"/>
<protein>
    <submittedName>
        <fullName evidence="2">Uncharacterized protein</fullName>
    </submittedName>
</protein>
<evidence type="ECO:0000313" key="2">
    <source>
        <dbReference type="EMBL" id="ACF30401.1"/>
    </source>
</evidence>
<evidence type="ECO:0000256" key="1">
    <source>
        <dbReference type="SAM" id="MobiDB-lite"/>
    </source>
</evidence>
<dbReference type="AlphaFoldDB" id="B4RP96"/>
<name>B4RP96_NEIG2</name>
<accession>B4RP96</accession>
<proteinExistence type="predicted"/>
<dbReference type="Proteomes" id="UP000002564">
    <property type="component" value="Chromosome"/>
</dbReference>
<gene>
    <name evidence="2" type="ordered locus">NGK_1756</name>
</gene>
<sequence length="42" mass="4701">MPSKAFRRHICALGCCRKRQGGGVGKAKQKPNRLSTSDKHKY</sequence>
<evidence type="ECO:0000313" key="3">
    <source>
        <dbReference type="Proteomes" id="UP000002564"/>
    </source>
</evidence>